<keyword evidence="4" id="KW-0862">Zinc</keyword>
<proteinExistence type="predicted"/>
<feature type="domain" description="C2H2-type" evidence="6">
    <location>
        <begin position="417"/>
        <end position="444"/>
    </location>
</feature>
<keyword evidence="8" id="KW-1185">Reference proteome</keyword>
<dbReference type="PROSITE" id="PS50157">
    <property type="entry name" value="ZINC_FINGER_C2H2_2"/>
    <property type="match status" value="2"/>
</dbReference>
<dbReference type="Gene3D" id="3.30.160.60">
    <property type="entry name" value="Classic Zinc Finger"/>
    <property type="match status" value="3"/>
</dbReference>
<evidence type="ECO:0000256" key="2">
    <source>
        <dbReference type="ARBA" id="ARBA00022737"/>
    </source>
</evidence>
<dbReference type="PANTHER" id="PTHR24379">
    <property type="entry name" value="KRAB AND ZINC FINGER DOMAIN-CONTAINING"/>
    <property type="match status" value="1"/>
</dbReference>
<gene>
    <name evidence="7" type="ORF">LSH36_295g04062</name>
</gene>
<dbReference type="PANTHER" id="PTHR24379:SF127">
    <property type="entry name" value="BLOODY FINGERS-RELATED"/>
    <property type="match status" value="1"/>
</dbReference>
<evidence type="ECO:0000256" key="4">
    <source>
        <dbReference type="ARBA" id="ARBA00022833"/>
    </source>
</evidence>
<dbReference type="GO" id="GO:0000981">
    <property type="term" value="F:DNA-binding transcription factor activity, RNA polymerase II-specific"/>
    <property type="evidence" value="ECO:0007669"/>
    <property type="project" value="TreeGrafter"/>
</dbReference>
<dbReference type="InterPro" id="IPR036236">
    <property type="entry name" value="Znf_C2H2_sf"/>
</dbReference>
<protein>
    <recommendedName>
        <fullName evidence="6">C2H2-type domain-containing protein</fullName>
    </recommendedName>
</protein>
<evidence type="ECO:0000256" key="5">
    <source>
        <dbReference type="PROSITE-ProRule" id="PRU00042"/>
    </source>
</evidence>
<sequence>MDKNCLLKRENKLLKECLWSFTSFVKREKQGCCKSAFFERLFTNIEEISNFLQISKYIAIPAGLEVSDEWESQETSYLIEEEEKHDSISTTIEPSSEAVYCSSESDEKGEQDELCSILNVDYSSHISVNNNHNNSKISEIVQLKGFPKICQSCQKPVEDPGSLNSHFVKCGSECQATCGICTRKFERRKDVLAHIISVHKLSDILCFTCFKTFCNDESYLQHQSFHEELILRCGKCLDDVTYPTRELFIIHLQQHPQFVCGLCSDDMLNIASLSHHLTKKHKIRIYGREKYKENSCDVCMITLPSLDDREEHLASTAHLEAAQTSIKPCSCLFCDQSFPGRLQMFMHMKKEHHKNGKKIYFCPHCDYTSATLFSLLLHTPLHFSLRNIICDQCGGAFYDQSSYRKHCIYKHSDARPFSCSVCGLKFKEKYAVKKHMVSHSTERDTICFVCGADFKAHVRLRKHMANVHGLGPNQVNLKRVKLIDVPEELQYSKGVKASYGKPQPLGYLLKEQQTVCRRKRRKSLRNQEYLEKLCPKSAQD</sequence>
<evidence type="ECO:0000313" key="8">
    <source>
        <dbReference type="Proteomes" id="UP001208570"/>
    </source>
</evidence>
<keyword evidence="3 5" id="KW-0863">Zinc-finger</keyword>
<keyword evidence="2" id="KW-0677">Repeat</keyword>
<dbReference type="InterPro" id="IPR013087">
    <property type="entry name" value="Znf_C2H2_type"/>
</dbReference>
<dbReference type="SMART" id="SM00355">
    <property type="entry name" value="ZnF_C2H2"/>
    <property type="match status" value="10"/>
</dbReference>
<comment type="caution">
    <text evidence="7">The sequence shown here is derived from an EMBL/GenBank/DDBJ whole genome shotgun (WGS) entry which is preliminary data.</text>
</comment>
<keyword evidence="1" id="KW-0479">Metal-binding</keyword>
<dbReference type="EMBL" id="JAODUP010000295">
    <property type="protein sequence ID" value="KAK2153499.1"/>
    <property type="molecule type" value="Genomic_DNA"/>
</dbReference>
<accession>A0AAD9JHX9</accession>
<organism evidence="7 8">
    <name type="scientific">Paralvinella palmiformis</name>
    <dbReference type="NCBI Taxonomy" id="53620"/>
    <lineage>
        <taxon>Eukaryota</taxon>
        <taxon>Metazoa</taxon>
        <taxon>Spiralia</taxon>
        <taxon>Lophotrochozoa</taxon>
        <taxon>Annelida</taxon>
        <taxon>Polychaeta</taxon>
        <taxon>Sedentaria</taxon>
        <taxon>Canalipalpata</taxon>
        <taxon>Terebellida</taxon>
        <taxon>Terebelliformia</taxon>
        <taxon>Alvinellidae</taxon>
        <taxon>Paralvinella</taxon>
    </lineage>
</organism>
<evidence type="ECO:0000313" key="7">
    <source>
        <dbReference type="EMBL" id="KAK2153499.1"/>
    </source>
</evidence>
<evidence type="ECO:0000256" key="1">
    <source>
        <dbReference type="ARBA" id="ARBA00022723"/>
    </source>
</evidence>
<feature type="domain" description="C2H2-type" evidence="6">
    <location>
        <begin position="388"/>
        <end position="416"/>
    </location>
</feature>
<evidence type="ECO:0000259" key="6">
    <source>
        <dbReference type="PROSITE" id="PS50157"/>
    </source>
</evidence>
<name>A0AAD9JHX9_9ANNE</name>
<evidence type="ECO:0000256" key="3">
    <source>
        <dbReference type="ARBA" id="ARBA00022771"/>
    </source>
</evidence>
<dbReference type="AlphaFoldDB" id="A0AAD9JHX9"/>
<dbReference type="GO" id="GO:0005634">
    <property type="term" value="C:nucleus"/>
    <property type="evidence" value="ECO:0007669"/>
    <property type="project" value="TreeGrafter"/>
</dbReference>
<dbReference type="PROSITE" id="PS00028">
    <property type="entry name" value="ZINC_FINGER_C2H2_1"/>
    <property type="match status" value="7"/>
</dbReference>
<dbReference type="GO" id="GO:0008270">
    <property type="term" value="F:zinc ion binding"/>
    <property type="evidence" value="ECO:0007669"/>
    <property type="project" value="UniProtKB-KW"/>
</dbReference>
<dbReference type="Proteomes" id="UP001208570">
    <property type="component" value="Unassembled WGS sequence"/>
</dbReference>
<reference evidence="7" key="1">
    <citation type="journal article" date="2023" name="Mol. Biol. Evol.">
        <title>Third-Generation Sequencing Reveals the Adaptive Role of the Epigenome in Three Deep-Sea Polychaetes.</title>
        <authorList>
            <person name="Perez M."/>
            <person name="Aroh O."/>
            <person name="Sun Y."/>
            <person name="Lan Y."/>
            <person name="Juniper S.K."/>
            <person name="Young C.R."/>
            <person name="Angers B."/>
            <person name="Qian P.Y."/>
        </authorList>
    </citation>
    <scope>NUCLEOTIDE SEQUENCE</scope>
    <source>
        <strain evidence="7">P08H-3</strain>
    </source>
</reference>
<dbReference type="Pfam" id="PF00096">
    <property type="entry name" value="zf-C2H2"/>
    <property type="match status" value="1"/>
</dbReference>
<dbReference type="GO" id="GO:0000977">
    <property type="term" value="F:RNA polymerase II transcription regulatory region sequence-specific DNA binding"/>
    <property type="evidence" value="ECO:0007669"/>
    <property type="project" value="TreeGrafter"/>
</dbReference>
<dbReference type="SUPFAM" id="SSF57667">
    <property type="entry name" value="beta-beta-alpha zinc fingers"/>
    <property type="match status" value="2"/>
</dbReference>